<organism evidence="3 4">
    <name type="scientific">Methylophilus aquaticus</name>
    <dbReference type="NCBI Taxonomy" id="1971610"/>
    <lineage>
        <taxon>Bacteria</taxon>
        <taxon>Pseudomonadati</taxon>
        <taxon>Pseudomonadota</taxon>
        <taxon>Betaproteobacteria</taxon>
        <taxon>Nitrosomonadales</taxon>
        <taxon>Methylophilaceae</taxon>
        <taxon>Methylophilus</taxon>
    </lineage>
</organism>
<reference evidence="4" key="1">
    <citation type="journal article" date="2019" name="Int. J. Syst. Evol. Microbiol.">
        <title>The Global Catalogue of Microorganisms (GCM) 10K type strain sequencing project: providing services to taxonomists for standard genome sequencing and annotation.</title>
        <authorList>
            <consortium name="The Broad Institute Genomics Platform"/>
            <consortium name="The Broad Institute Genome Sequencing Center for Infectious Disease"/>
            <person name="Wu L."/>
            <person name="Ma J."/>
        </authorList>
    </citation>
    <scope>NUCLEOTIDE SEQUENCE [LARGE SCALE GENOMIC DNA]</scope>
    <source>
        <strain evidence="4">VKM B-3159</strain>
    </source>
</reference>
<dbReference type="CDD" id="cd06223">
    <property type="entry name" value="PRTases_typeI"/>
    <property type="match status" value="1"/>
</dbReference>
<dbReference type="GO" id="GO:0016757">
    <property type="term" value="F:glycosyltransferase activity"/>
    <property type="evidence" value="ECO:0007669"/>
    <property type="project" value="UniProtKB-KW"/>
</dbReference>
<dbReference type="PANTHER" id="PTHR47505">
    <property type="entry name" value="DNA UTILIZATION PROTEIN YHGH"/>
    <property type="match status" value="1"/>
</dbReference>
<gene>
    <name evidence="3" type="ORF">Q9291_02200</name>
</gene>
<dbReference type="InterPro" id="IPR000836">
    <property type="entry name" value="PRTase_dom"/>
</dbReference>
<sequence length="160" mass="17790">MRYAFPLNRLLHQFKYQQDLAAGALLSGLLLQATEPPAVLPDSMIAMPMHAHRLQQRGFNHALEIAKVIQSEWKIPLITDGCSRLTDTPTQARLDLKTRILSLRSAFATEKNWQGKHVLIVDDVMTTGASMHALAKTIKRAGARQVTALVLARTLKEAID</sequence>
<dbReference type="EMBL" id="JAVCAP010000002">
    <property type="protein sequence ID" value="MDP8566651.1"/>
    <property type="molecule type" value="Genomic_DNA"/>
</dbReference>
<dbReference type="SUPFAM" id="SSF53271">
    <property type="entry name" value="PRTase-like"/>
    <property type="match status" value="1"/>
</dbReference>
<keyword evidence="3" id="KW-0328">Glycosyltransferase</keyword>
<dbReference type="Pfam" id="PF00156">
    <property type="entry name" value="Pribosyltran"/>
    <property type="match status" value="1"/>
</dbReference>
<dbReference type="InterPro" id="IPR051910">
    <property type="entry name" value="ComF/GntX_DNA_util-trans"/>
</dbReference>
<dbReference type="PANTHER" id="PTHR47505:SF1">
    <property type="entry name" value="DNA UTILIZATION PROTEIN YHGH"/>
    <property type="match status" value="1"/>
</dbReference>
<evidence type="ECO:0000313" key="4">
    <source>
        <dbReference type="Proteomes" id="UP001225906"/>
    </source>
</evidence>
<comment type="similarity">
    <text evidence="1">Belongs to the ComF/GntX family.</text>
</comment>
<dbReference type="InterPro" id="IPR029057">
    <property type="entry name" value="PRTase-like"/>
</dbReference>
<evidence type="ECO:0000313" key="3">
    <source>
        <dbReference type="EMBL" id="MDP8566651.1"/>
    </source>
</evidence>
<evidence type="ECO:0000256" key="1">
    <source>
        <dbReference type="ARBA" id="ARBA00008007"/>
    </source>
</evidence>
<evidence type="ECO:0000259" key="2">
    <source>
        <dbReference type="Pfam" id="PF00156"/>
    </source>
</evidence>
<dbReference type="RefSeq" id="WP_306388355.1">
    <property type="nucleotide sequence ID" value="NZ_JAVCAP010000002.1"/>
</dbReference>
<comment type="caution">
    <text evidence="3">The sequence shown here is derived from an EMBL/GenBank/DDBJ whole genome shotgun (WGS) entry which is preliminary data.</text>
</comment>
<proteinExistence type="inferred from homology"/>
<feature type="domain" description="Phosphoribosyltransferase" evidence="2">
    <location>
        <begin position="108"/>
        <end position="153"/>
    </location>
</feature>
<name>A0ABT9JR93_9PROT</name>
<dbReference type="Proteomes" id="UP001225906">
    <property type="component" value="Unassembled WGS sequence"/>
</dbReference>
<accession>A0ABT9JR93</accession>
<keyword evidence="3" id="KW-0808">Transferase</keyword>
<protein>
    <submittedName>
        <fullName evidence="3">Phosphoribosyltransferase family protein</fullName>
    </submittedName>
</protein>
<dbReference type="Gene3D" id="3.40.50.2020">
    <property type="match status" value="1"/>
</dbReference>
<keyword evidence="4" id="KW-1185">Reference proteome</keyword>